<organism evidence="1">
    <name type="scientific">marine sediment metagenome</name>
    <dbReference type="NCBI Taxonomy" id="412755"/>
    <lineage>
        <taxon>unclassified sequences</taxon>
        <taxon>metagenomes</taxon>
        <taxon>ecological metagenomes</taxon>
    </lineage>
</organism>
<reference evidence="1" key="1">
    <citation type="journal article" date="2015" name="Nature">
        <title>Complex archaea that bridge the gap between prokaryotes and eukaryotes.</title>
        <authorList>
            <person name="Spang A."/>
            <person name="Saw J.H."/>
            <person name="Jorgensen S.L."/>
            <person name="Zaremba-Niedzwiedzka K."/>
            <person name="Martijn J."/>
            <person name="Lind A.E."/>
            <person name="van Eijk R."/>
            <person name="Schleper C."/>
            <person name="Guy L."/>
            <person name="Ettema T.J."/>
        </authorList>
    </citation>
    <scope>NUCLEOTIDE SEQUENCE</scope>
</reference>
<accession>A0A0F8YXQ3</accession>
<dbReference type="EMBL" id="LAZR01050959">
    <property type="protein sequence ID" value="KKK86193.1"/>
    <property type="molecule type" value="Genomic_DNA"/>
</dbReference>
<proteinExistence type="predicted"/>
<sequence>SRWDPKIIWEHPAEVHYQDGKPTEAYYRWKKKGFSVKEPIRYPVTNWRSRLDYRSHCICSYPTDLDGRTVTARPLDYVQARKQIYAKEYCNSVRNYAQFKELQDRLGRGENLLIIEVDGPHQESLPYYKEKYGVSDEFIVNDTVLVDEESMQILLNDTKHPFGHGYCLAIALLNKHTEWIY</sequence>
<evidence type="ECO:0000313" key="1">
    <source>
        <dbReference type="EMBL" id="KKK86193.1"/>
    </source>
</evidence>
<gene>
    <name evidence="1" type="ORF">LCGC14_2765680</name>
</gene>
<feature type="non-terminal residue" evidence="1">
    <location>
        <position position="1"/>
    </location>
</feature>
<protein>
    <submittedName>
        <fullName evidence="1">Uncharacterized protein</fullName>
    </submittedName>
</protein>
<comment type="caution">
    <text evidence="1">The sequence shown here is derived from an EMBL/GenBank/DDBJ whole genome shotgun (WGS) entry which is preliminary data.</text>
</comment>
<name>A0A0F8YXQ3_9ZZZZ</name>
<dbReference type="AlphaFoldDB" id="A0A0F8YXQ3"/>